<evidence type="ECO:0000259" key="10">
    <source>
        <dbReference type="PROSITE" id="PS50157"/>
    </source>
</evidence>
<dbReference type="Gene3D" id="3.30.160.60">
    <property type="entry name" value="Classic Zinc Finger"/>
    <property type="match status" value="1"/>
</dbReference>
<evidence type="ECO:0000256" key="2">
    <source>
        <dbReference type="ARBA" id="ARBA00004496"/>
    </source>
</evidence>
<dbReference type="InterPro" id="IPR004134">
    <property type="entry name" value="Peptidase_C1B"/>
</dbReference>
<dbReference type="PANTHER" id="PTHR10363">
    <property type="entry name" value="BLEOMYCIN HYDROLASE"/>
    <property type="match status" value="1"/>
</dbReference>
<accession>A0A7R9BND4</accession>
<dbReference type="Gene3D" id="3.90.70.10">
    <property type="entry name" value="Cysteine proteinases"/>
    <property type="match status" value="1"/>
</dbReference>
<dbReference type="PROSITE" id="PS50157">
    <property type="entry name" value="ZINC_FINGER_C2H2_2"/>
    <property type="match status" value="1"/>
</dbReference>
<evidence type="ECO:0000256" key="4">
    <source>
        <dbReference type="ARBA" id="ARBA00022227"/>
    </source>
</evidence>
<keyword evidence="6" id="KW-0645">Protease</keyword>
<dbReference type="EC" id="3.4.22.40" evidence="3"/>
<dbReference type="GO" id="GO:0005737">
    <property type="term" value="C:cytoplasm"/>
    <property type="evidence" value="ECO:0007669"/>
    <property type="project" value="UniProtKB-SubCell"/>
</dbReference>
<evidence type="ECO:0000256" key="9">
    <source>
        <dbReference type="PROSITE-ProRule" id="PRU00042"/>
    </source>
</evidence>
<dbReference type="Pfam" id="PF03051">
    <property type="entry name" value="Peptidase_C1_2"/>
    <property type="match status" value="1"/>
</dbReference>
<dbReference type="CDD" id="cd00585">
    <property type="entry name" value="Peptidase_C1B"/>
    <property type="match status" value="1"/>
</dbReference>
<dbReference type="InterPro" id="IPR013087">
    <property type="entry name" value="Znf_C2H2_type"/>
</dbReference>
<evidence type="ECO:0000256" key="6">
    <source>
        <dbReference type="ARBA" id="ARBA00022670"/>
    </source>
</evidence>
<comment type="subcellular location">
    <subcellularLocation>
        <location evidence="2">Cytoplasm</location>
    </subcellularLocation>
</comment>
<gene>
    <name evidence="11" type="ORF">NMOB1V02_LOCUS6252</name>
</gene>
<dbReference type="SMART" id="SM00355">
    <property type="entry name" value="ZnF_C2H2"/>
    <property type="match status" value="5"/>
</dbReference>
<keyword evidence="9" id="KW-0863">Zinc-finger</keyword>
<evidence type="ECO:0000256" key="1">
    <source>
        <dbReference type="ARBA" id="ARBA00000423"/>
    </source>
</evidence>
<keyword evidence="9" id="KW-0479">Metal-binding</keyword>
<dbReference type="GO" id="GO:0070005">
    <property type="term" value="F:cysteine-type aminopeptidase activity"/>
    <property type="evidence" value="ECO:0007669"/>
    <property type="project" value="InterPro"/>
</dbReference>
<dbReference type="GO" id="GO:0004197">
    <property type="term" value="F:cysteine-type endopeptidase activity"/>
    <property type="evidence" value="ECO:0007669"/>
    <property type="project" value="UniProtKB-EC"/>
</dbReference>
<keyword evidence="12" id="KW-1185">Reference proteome</keyword>
<keyword evidence="7" id="KW-0378">Hydrolase</keyword>
<evidence type="ECO:0000256" key="7">
    <source>
        <dbReference type="ARBA" id="ARBA00022801"/>
    </source>
</evidence>
<dbReference type="InterPro" id="IPR038765">
    <property type="entry name" value="Papain-like_cys_pep_sf"/>
</dbReference>
<dbReference type="InterPro" id="IPR036236">
    <property type="entry name" value="Znf_C2H2_sf"/>
</dbReference>
<keyword evidence="9" id="KW-0862">Zinc</keyword>
<organism evidence="11">
    <name type="scientific">Notodromas monacha</name>
    <dbReference type="NCBI Taxonomy" id="399045"/>
    <lineage>
        <taxon>Eukaryota</taxon>
        <taxon>Metazoa</taxon>
        <taxon>Ecdysozoa</taxon>
        <taxon>Arthropoda</taxon>
        <taxon>Crustacea</taxon>
        <taxon>Oligostraca</taxon>
        <taxon>Ostracoda</taxon>
        <taxon>Podocopa</taxon>
        <taxon>Podocopida</taxon>
        <taxon>Cypridocopina</taxon>
        <taxon>Cypridoidea</taxon>
        <taxon>Cyprididae</taxon>
        <taxon>Notodromas</taxon>
    </lineage>
</organism>
<dbReference type="GO" id="GO:0043418">
    <property type="term" value="P:homocysteine catabolic process"/>
    <property type="evidence" value="ECO:0007669"/>
    <property type="project" value="TreeGrafter"/>
</dbReference>
<reference evidence="11" key="1">
    <citation type="submission" date="2020-11" db="EMBL/GenBank/DDBJ databases">
        <authorList>
            <person name="Tran Van P."/>
        </authorList>
    </citation>
    <scope>NUCLEOTIDE SEQUENCE</scope>
</reference>
<keyword evidence="8" id="KW-0788">Thiol protease</keyword>
<dbReference type="AlphaFoldDB" id="A0A7R9BND4"/>
<name>A0A7R9BND4_9CRUS</name>
<evidence type="ECO:0000313" key="12">
    <source>
        <dbReference type="Proteomes" id="UP000678499"/>
    </source>
</evidence>
<protein>
    <recommendedName>
        <fullName evidence="4">Bleomycin hydrolase</fullName>
        <ecNumber evidence="3">3.4.22.40</ecNumber>
    </recommendedName>
</protein>
<dbReference type="PANTHER" id="PTHR10363:SF2">
    <property type="entry name" value="BLEOMYCIN HYDROLASE"/>
    <property type="match status" value="1"/>
</dbReference>
<dbReference type="OrthoDB" id="2666448at2759"/>
<dbReference type="EMBL" id="OA883303">
    <property type="protein sequence ID" value="CAD7278553.1"/>
    <property type="molecule type" value="Genomic_DNA"/>
</dbReference>
<dbReference type="SUPFAM" id="SSF57667">
    <property type="entry name" value="beta-beta-alpha zinc fingers"/>
    <property type="match status" value="1"/>
</dbReference>
<dbReference type="GO" id="GO:0006508">
    <property type="term" value="P:proteolysis"/>
    <property type="evidence" value="ECO:0007669"/>
    <property type="project" value="UniProtKB-KW"/>
</dbReference>
<dbReference type="GO" id="GO:0008270">
    <property type="term" value="F:zinc ion binding"/>
    <property type="evidence" value="ECO:0007669"/>
    <property type="project" value="UniProtKB-KW"/>
</dbReference>
<dbReference type="EMBL" id="CAJPEX010001266">
    <property type="protein sequence ID" value="CAG0918705.1"/>
    <property type="molecule type" value="Genomic_DNA"/>
</dbReference>
<dbReference type="GO" id="GO:0009636">
    <property type="term" value="P:response to toxic substance"/>
    <property type="evidence" value="ECO:0007669"/>
    <property type="project" value="TreeGrafter"/>
</dbReference>
<feature type="domain" description="C2H2-type" evidence="10">
    <location>
        <begin position="158"/>
        <end position="186"/>
    </location>
</feature>
<proteinExistence type="predicted"/>
<evidence type="ECO:0000256" key="8">
    <source>
        <dbReference type="ARBA" id="ARBA00022807"/>
    </source>
</evidence>
<evidence type="ECO:0000256" key="3">
    <source>
        <dbReference type="ARBA" id="ARBA00012465"/>
    </source>
</evidence>
<sequence length="816" mass="91708">MAERQDGHLNAGGLSMDSRTVGQCSEQASHVQIPGKHQCPMCRGLGFIETATLAEELGINETVHSMTVGNVNVEFDRVAGMAKFCFTVKIMTKSEDAVPRSEESFGCSLCNFVFKSAMHRDFHSSCVHKTQMLCCDEVFASSEDLMTHVRDKHGGRVYMCHLCPKVFKNKGTCTVHLRVFHNDKSAKVEHGRVCARRKTPVFSKLPCRVLMTPACSVQHEVDLCMVVSADPVERLTGTGVDAVCSVCSEDVRAPNDAEFHASAHGGKPVWRCSVCLKTLSSKVSLRSHRCLLQHITVENLNKGGGLNETVDSTNAAVNLDTIVDLEAARLLGLNLGTCCASEIEEVICHCKKFLVKINSDHHYSTMGTLDATFLEEVRKDFESCPKNHLAQNVCFRQSPMLAALERTTIQSVRPVFSHKVDPEGKPMTNQKRSGRCWIFALLNTVRVPVMKHFDLEELELSQPFLAFWDKIERANFFLHKIVEAYKDGEKTDGRLISFLLYDPVQDGGQWDMLVNLVKKYGLMPKSAYADSACCEDTGRVNSLLKNKLRQFARDLKTALDQGSGDVDIEAKIKEYMKVIYRITAICLGIPPSHFDWEFIDKKKQYKKIPNLTPLDFYETHVKPLFDLDEKICLVNDPRPTSEFGRPLFVQYLGNVVGGRETVYNNQEIEVMMRAVRDSIKANEPVWFGCDVSASRCKGGVMSTDVRNYKLLFDEDFILNLSKAEKLTYGQSQMTHAMVLTGVTCETDDSLPSRYKVENSWGEDDGEKGYSVMTNDWFREYVYEVVVDKKFLSEDVLAALDKERIVLPPWDPMGSLA</sequence>
<evidence type="ECO:0000313" key="11">
    <source>
        <dbReference type="EMBL" id="CAD7278553.1"/>
    </source>
</evidence>
<dbReference type="Proteomes" id="UP000678499">
    <property type="component" value="Unassembled WGS sequence"/>
</dbReference>
<keyword evidence="5" id="KW-0963">Cytoplasm</keyword>
<dbReference type="SUPFAM" id="SSF54001">
    <property type="entry name" value="Cysteine proteinases"/>
    <property type="match status" value="1"/>
</dbReference>
<comment type="catalytic activity">
    <reaction evidence="1">
        <text>Inactivates bleomycin B2 (a cytotoxic glycometallopeptide) by hydrolysis of a carboxyamide bond of beta-aminoalanine, but also shows general aminopeptidase activity. The specificity varies somewhat with source, but amino acid arylamides of Met, Leu and Ala are preferred.</text>
        <dbReference type="EC" id="3.4.22.40"/>
    </reaction>
</comment>
<dbReference type="FunFam" id="3.90.70.10:FF:000021">
    <property type="entry name" value="Bleomycin hydrolase"/>
    <property type="match status" value="1"/>
</dbReference>
<dbReference type="PROSITE" id="PS00028">
    <property type="entry name" value="ZINC_FINGER_C2H2_1"/>
    <property type="match status" value="2"/>
</dbReference>
<evidence type="ECO:0000256" key="5">
    <source>
        <dbReference type="ARBA" id="ARBA00022490"/>
    </source>
</evidence>